<gene>
    <name evidence="1" type="ORF">NP493_278g03003</name>
</gene>
<dbReference type="AlphaFoldDB" id="A0AAD9NXC0"/>
<organism evidence="1 2">
    <name type="scientific">Ridgeia piscesae</name>
    <name type="common">Tubeworm</name>
    <dbReference type="NCBI Taxonomy" id="27915"/>
    <lineage>
        <taxon>Eukaryota</taxon>
        <taxon>Metazoa</taxon>
        <taxon>Spiralia</taxon>
        <taxon>Lophotrochozoa</taxon>
        <taxon>Annelida</taxon>
        <taxon>Polychaeta</taxon>
        <taxon>Sedentaria</taxon>
        <taxon>Canalipalpata</taxon>
        <taxon>Sabellida</taxon>
        <taxon>Siboglinidae</taxon>
        <taxon>Ridgeia</taxon>
    </lineage>
</organism>
<dbReference type="Proteomes" id="UP001209878">
    <property type="component" value="Unassembled WGS sequence"/>
</dbReference>
<dbReference type="Pfam" id="PF15074">
    <property type="entry name" value="CFAP90"/>
    <property type="match status" value="1"/>
</dbReference>
<accession>A0AAD9NXC0</accession>
<comment type="caution">
    <text evidence="1">The sequence shown here is derived from an EMBL/GenBank/DDBJ whole genome shotgun (WGS) entry which is preliminary data.</text>
</comment>
<evidence type="ECO:0000313" key="1">
    <source>
        <dbReference type="EMBL" id="KAK2184201.1"/>
    </source>
</evidence>
<sequence length="152" mass="17468">MVGCSQKEKRVTREHPSVKGVPGDALFQGFKDVRKLYPGPLNYFNNTEPKRENRSVVYGNIFYQDYGYDPKRARSDRNADIGLDIAGQERKRVVHVAGNTEYGRRWQDLEKLEPKALTTKHGHFEIVQKEFYRPCSMGIPLKVDDAAQVIQP</sequence>
<dbReference type="InterPro" id="IPR027901">
    <property type="entry name" value="CFAP90"/>
</dbReference>
<reference evidence="1" key="1">
    <citation type="journal article" date="2023" name="Mol. Biol. Evol.">
        <title>Third-Generation Sequencing Reveals the Adaptive Role of the Epigenome in Three Deep-Sea Polychaetes.</title>
        <authorList>
            <person name="Perez M."/>
            <person name="Aroh O."/>
            <person name="Sun Y."/>
            <person name="Lan Y."/>
            <person name="Juniper S.K."/>
            <person name="Young C.R."/>
            <person name="Angers B."/>
            <person name="Qian P.Y."/>
        </authorList>
    </citation>
    <scope>NUCLEOTIDE SEQUENCE</scope>
    <source>
        <strain evidence="1">R07B-5</strain>
    </source>
</reference>
<dbReference type="EMBL" id="JAODUO010000277">
    <property type="protein sequence ID" value="KAK2184201.1"/>
    <property type="molecule type" value="Genomic_DNA"/>
</dbReference>
<evidence type="ECO:0000313" key="2">
    <source>
        <dbReference type="Proteomes" id="UP001209878"/>
    </source>
</evidence>
<proteinExistence type="predicted"/>
<keyword evidence="2" id="KW-1185">Reference proteome</keyword>
<name>A0AAD9NXC0_RIDPI</name>
<protein>
    <submittedName>
        <fullName evidence="1">Uncharacterized protein</fullName>
    </submittedName>
</protein>